<gene>
    <name evidence="1" type="ORF">CLUMA_CG007936</name>
</gene>
<protein>
    <submittedName>
        <fullName evidence="1">CLUMA_CG007936, isoform A</fullName>
    </submittedName>
</protein>
<sequence>MGMRIKGEMNLLNPQLYERFQNKHHAMNSLKLDSSFPQFQFTRPRAALHTFVNHFASTENTNSKIQFKEKVYSNGNHLKTFINNSR</sequence>
<proteinExistence type="predicted"/>
<evidence type="ECO:0000313" key="1">
    <source>
        <dbReference type="EMBL" id="CRK94429.1"/>
    </source>
</evidence>
<reference evidence="1 2" key="1">
    <citation type="submission" date="2015-04" db="EMBL/GenBank/DDBJ databases">
        <authorList>
            <person name="Syromyatnikov M.Y."/>
            <person name="Popov V.N."/>
        </authorList>
    </citation>
    <scope>NUCLEOTIDE SEQUENCE [LARGE SCALE GENOMIC DNA]</scope>
</reference>
<dbReference type="AlphaFoldDB" id="A0A1J1I2C0"/>
<evidence type="ECO:0000313" key="2">
    <source>
        <dbReference type="Proteomes" id="UP000183832"/>
    </source>
</evidence>
<name>A0A1J1I2C0_9DIPT</name>
<dbReference type="EMBL" id="CVRI01000038">
    <property type="protein sequence ID" value="CRK94429.1"/>
    <property type="molecule type" value="Genomic_DNA"/>
</dbReference>
<accession>A0A1J1I2C0</accession>
<dbReference type="Proteomes" id="UP000183832">
    <property type="component" value="Unassembled WGS sequence"/>
</dbReference>
<keyword evidence="2" id="KW-1185">Reference proteome</keyword>
<organism evidence="1 2">
    <name type="scientific">Clunio marinus</name>
    <dbReference type="NCBI Taxonomy" id="568069"/>
    <lineage>
        <taxon>Eukaryota</taxon>
        <taxon>Metazoa</taxon>
        <taxon>Ecdysozoa</taxon>
        <taxon>Arthropoda</taxon>
        <taxon>Hexapoda</taxon>
        <taxon>Insecta</taxon>
        <taxon>Pterygota</taxon>
        <taxon>Neoptera</taxon>
        <taxon>Endopterygota</taxon>
        <taxon>Diptera</taxon>
        <taxon>Nematocera</taxon>
        <taxon>Chironomoidea</taxon>
        <taxon>Chironomidae</taxon>
        <taxon>Clunio</taxon>
    </lineage>
</organism>